<organism evidence="1 2">
    <name type="scientific">Zhouia amylolytica AD3</name>
    <dbReference type="NCBI Taxonomy" id="1286632"/>
    <lineage>
        <taxon>Bacteria</taxon>
        <taxon>Pseudomonadati</taxon>
        <taxon>Bacteroidota</taxon>
        <taxon>Flavobacteriia</taxon>
        <taxon>Flavobacteriales</taxon>
        <taxon>Flavobacteriaceae</taxon>
        <taxon>Zhouia</taxon>
    </lineage>
</organism>
<evidence type="ECO:0008006" key="3">
    <source>
        <dbReference type="Google" id="ProtNLM"/>
    </source>
</evidence>
<sequence>MIIKATCQNLTKLKNQISLLSEDQYVKPMEVLNNSTIGMHVRHVLEFYQCLIASKNSKILNYDLRSRDISIETRIKVCLAQIETILQVVCEEKGDFQITLEADYCESEEKECISLQTTYFRELLYNIEHAVHHMAIIKIGMKALGIEGIDDNFGVAASTIRNQKICAQ</sequence>
<dbReference type="EMBL" id="AYXY01000019">
    <property type="protein sequence ID" value="ETN96052.1"/>
    <property type="molecule type" value="Genomic_DNA"/>
</dbReference>
<evidence type="ECO:0000313" key="2">
    <source>
        <dbReference type="Proteomes" id="UP000018850"/>
    </source>
</evidence>
<keyword evidence="2" id="KW-1185">Reference proteome</keyword>
<protein>
    <recommendedName>
        <fullName evidence="3">DinB family protein</fullName>
    </recommendedName>
</protein>
<dbReference type="PANTHER" id="PTHR39473:SF1">
    <property type="entry name" value="DINB-LIKE DOMAIN-CONTAINING PROTEIN"/>
    <property type="match status" value="1"/>
</dbReference>
<evidence type="ECO:0000313" key="1">
    <source>
        <dbReference type="EMBL" id="ETN96052.1"/>
    </source>
</evidence>
<dbReference type="RefSeq" id="WP_038265004.1">
    <property type="nucleotide sequence ID" value="NZ_AYXY01000019.1"/>
</dbReference>
<dbReference type="PANTHER" id="PTHR39473">
    <property type="match status" value="1"/>
</dbReference>
<reference evidence="1 2" key="2">
    <citation type="journal article" date="2016" name="Genome Announc.">
        <title>Draft Genome Sequence of Zhouia amylolytica AD3, Isolated from Tidal Flat Sediment.</title>
        <authorList>
            <person name="Jia B."/>
            <person name="Jin H.M."/>
            <person name="Lee H.J."/>
            <person name="Jeon C.O."/>
        </authorList>
    </citation>
    <scope>NUCLEOTIDE SEQUENCE [LARGE SCALE GENOMIC DNA]</scope>
    <source>
        <strain evidence="1 2">AD3</strain>
    </source>
</reference>
<dbReference type="SUPFAM" id="SSF109854">
    <property type="entry name" value="DinB/YfiT-like putative metalloenzymes"/>
    <property type="match status" value="1"/>
</dbReference>
<proteinExistence type="predicted"/>
<name>W2URV3_9FLAO</name>
<dbReference type="STRING" id="376730.SAMN04487906_0585"/>
<dbReference type="InterPro" id="IPR034660">
    <property type="entry name" value="DinB/YfiT-like"/>
</dbReference>
<comment type="caution">
    <text evidence="1">The sequence shown here is derived from an EMBL/GenBank/DDBJ whole genome shotgun (WGS) entry which is preliminary data.</text>
</comment>
<dbReference type="eggNOG" id="COG2318">
    <property type="taxonomic scope" value="Bacteria"/>
</dbReference>
<dbReference type="Proteomes" id="UP000018850">
    <property type="component" value="Unassembled WGS sequence"/>
</dbReference>
<accession>W2URV3</accession>
<gene>
    <name evidence="1" type="ORF">P278_17740</name>
</gene>
<dbReference type="AlphaFoldDB" id="W2URV3"/>
<reference evidence="2" key="1">
    <citation type="submission" date="2013-11" db="EMBL/GenBank/DDBJ databases">
        <title>Draft genome sequence from a member of Zhouia, isolated tidal flat.</title>
        <authorList>
            <person name="Jin H."/>
            <person name="Jeon C.O."/>
        </authorList>
    </citation>
    <scope>NUCLEOTIDE SEQUENCE [LARGE SCALE GENOMIC DNA]</scope>
    <source>
        <strain evidence="2">AD3</strain>
    </source>
</reference>
<dbReference type="PATRIC" id="fig|1286632.3.peg.1763"/>